<dbReference type="AlphaFoldDB" id="A0A4Y3JCT6"/>
<keyword evidence="1" id="KW-0812">Transmembrane</keyword>
<proteinExistence type="predicted"/>
<name>A0A4Y3JCT6_ACIPI</name>
<evidence type="ECO:0000313" key="2">
    <source>
        <dbReference type="EMBL" id="GEA68500.1"/>
    </source>
</evidence>
<sequence>MKKTIHVTAHTPITLDAFKKRQKQIKLSNFLKKLFEGTAFICMFAFTFSFFFLGK</sequence>
<protein>
    <submittedName>
        <fullName evidence="2">Uncharacterized protein</fullName>
    </submittedName>
</protein>
<evidence type="ECO:0000256" key="1">
    <source>
        <dbReference type="SAM" id="Phobius"/>
    </source>
</evidence>
<keyword evidence="1" id="KW-1133">Transmembrane helix</keyword>
<keyword evidence="1" id="KW-0472">Membrane</keyword>
<comment type="caution">
    <text evidence="2">The sequence shown here is derived from an EMBL/GenBank/DDBJ whole genome shotgun (WGS) entry which is preliminary data.</text>
</comment>
<evidence type="ECO:0000313" key="3">
    <source>
        <dbReference type="Proteomes" id="UP000317717"/>
    </source>
</evidence>
<organism evidence="2 3">
    <name type="scientific">Acinetobacter pittii</name>
    <name type="common">Acinetobacter genomosp. 3</name>
    <dbReference type="NCBI Taxonomy" id="48296"/>
    <lineage>
        <taxon>Bacteria</taxon>
        <taxon>Pseudomonadati</taxon>
        <taxon>Pseudomonadota</taxon>
        <taxon>Gammaproteobacteria</taxon>
        <taxon>Moraxellales</taxon>
        <taxon>Moraxellaceae</taxon>
        <taxon>Acinetobacter</taxon>
        <taxon>Acinetobacter calcoaceticus/baumannii complex</taxon>
    </lineage>
</organism>
<feature type="transmembrane region" description="Helical" evidence="1">
    <location>
        <begin position="34"/>
        <end position="53"/>
    </location>
</feature>
<dbReference type="Proteomes" id="UP000317717">
    <property type="component" value="Unassembled WGS sequence"/>
</dbReference>
<dbReference type="EMBL" id="BJLJ01000011">
    <property type="protein sequence ID" value="GEA68500.1"/>
    <property type="molecule type" value="Genomic_DNA"/>
</dbReference>
<gene>
    <name evidence="2" type="ORF">PA3_26580</name>
</gene>
<reference evidence="2 3" key="1">
    <citation type="submission" date="2019-06" db="EMBL/GenBank/DDBJ databases">
        <title>Whole genome shotgun sequence of Acinetobacter pittii NBRC 110514.</title>
        <authorList>
            <person name="Hosoyama A."/>
            <person name="Uohara A."/>
            <person name="Ohji S."/>
            <person name="Ichikawa N."/>
        </authorList>
    </citation>
    <scope>NUCLEOTIDE SEQUENCE [LARGE SCALE GENOMIC DNA]</scope>
    <source>
        <strain evidence="2 3">NBRC 110514</strain>
    </source>
</reference>
<accession>A0A4Y3JCT6</accession>